<organism evidence="2 3">
    <name type="scientific">Acuticoccus mangrovi</name>
    <dbReference type="NCBI Taxonomy" id="2796142"/>
    <lineage>
        <taxon>Bacteria</taxon>
        <taxon>Pseudomonadati</taxon>
        <taxon>Pseudomonadota</taxon>
        <taxon>Alphaproteobacteria</taxon>
        <taxon>Hyphomicrobiales</taxon>
        <taxon>Amorphaceae</taxon>
        <taxon>Acuticoccus</taxon>
    </lineage>
</organism>
<gene>
    <name evidence="2" type="ORF">JCR33_06270</name>
</gene>
<comment type="caution">
    <text evidence="2">The sequence shown here is derived from an EMBL/GenBank/DDBJ whole genome shotgun (WGS) entry which is preliminary data.</text>
</comment>
<evidence type="ECO:0000256" key="1">
    <source>
        <dbReference type="SAM" id="SignalP"/>
    </source>
</evidence>
<protein>
    <submittedName>
        <fullName evidence="2">Uncharacterized protein</fullName>
    </submittedName>
</protein>
<name>A0A934IPM3_9HYPH</name>
<dbReference type="Proteomes" id="UP000609531">
    <property type="component" value="Unassembled WGS sequence"/>
</dbReference>
<keyword evidence="3" id="KW-1185">Reference proteome</keyword>
<sequence length="215" mass="23626">MRRGRSLLARMVLAASLSVGAAEGIEAAPSSRLTAQPLSEPTIELIDAELVERIRGVLESEIVVLAVENQNRRRANPPQSVIDALDAQWRAEREQTKQPLIAVTLASPTSNYLTRIQAHSLGLFTEIILMDASGLNVAQSNITSDYWQGDEAKYQRTYKVGPNAVFIDEAEFEDTTGTWRAQVNLAVKDPQSGSAIGAATFEVNLTELQRRKHAR</sequence>
<proteinExistence type="predicted"/>
<reference evidence="2" key="1">
    <citation type="submission" date="2020-12" db="EMBL/GenBank/DDBJ databases">
        <title>Bacterial taxonomy.</title>
        <authorList>
            <person name="Pan X."/>
        </authorList>
    </citation>
    <scope>NUCLEOTIDE SEQUENCE</scope>
    <source>
        <strain evidence="2">B2012</strain>
    </source>
</reference>
<dbReference type="AlphaFoldDB" id="A0A934IPM3"/>
<feature type="chain" id="PRO_5037748978" evidence="1">
    <location>
        <begin position="22"/>
        <end position="215"/>
    </location>
</feature>
<feature type="signal peptide" evidence="1">
    <location>
        <begin position="1"/>
        <end position="21"/>
    </location>
</feature>
<dbReference type="EMBL" id="JAEKJA010000003">
    <property type="protein sequence ID" value="MBJ3775284.1"/>
    <property type="molecule type" value="Genomic_DNA"/>
</dbReference>
<evidence type="ECO:0000313" key="3">
    <source>
        <dbReference type="Proteomes" id="UP000609531"/>
    </source>
</evidence>
<evidence type="ECO:0000313" key="2">
    <source>
        <dbReference type="EMBL" id="MBJ3775284.1"/>
    </source>
</evidence>
<accession>A0A934IPM3</accession>
<keyword evidence="1" id="KW-0732">Signal</keyword>